<dbReference type="Proteomes" id="UP001175211">
    <property type="component" value="Unassembled WGS sequence"/>
</dbReference>
<dbReference type="GeneID" id="85350796"/>
<feature type="region of interest" description="Disordered" evidence="1">
    <location>
        <begin position="1"/>
        <end position="21"/>
    </location>
</feature>
<name>A0AA39NC36_ARMTA</name>
<dbReference type="RefSeq" id="XP_060334353.1">
    <property type="nucleotide sequence ID" value="XM_060467248.1"/>
</dbReference>
<comment type="caution">
    <text evidence="3">The sequence shown here is derived from an EMBL/GenBank/DDBJ whole genome shotgun (WGS) entry which is preliminary data.</text>
</comment>
<feature type="transmembrane region" description="Helical" evidence="2">
    <location>
        <begin position="32"/>
        <end position="53"/>
    </location>
</feature>
<proteinExistence type="predicted"/>
<reference evidence="3" key="1">
    <citation type="submission" date="2023-06" db="EMBL/GenBank/DDBJ databases">
        <authorList>
            <consortium name="Lawrence Berkeley National Laboratory"/>
            <person name="Ahrendt S."/>
            <person name="Sahu N."/>
            <person name="Indic B."/>
            <person name="Wong-Bajracharya J."/>
            <person name="Merenyi Z."/>
            <person name="Ke H.-M."/>
            <person name="Monk M."/>
            <person name="Kocsube S."/>
            <person name="Drula E."/>
            <person name="Lipzen A."/>
            <person name="Balint B."/>
            <person name="Henrissat B."/>
            <person name="Andreopoulos B."/>
            <person name="Martin F.M."/>
            <person name="Harder C.B."/>
            <person name="Rigling D."/>
            <person name="Ford K.L."/>
            <person name="Foster G.D."/>
            <person name="Pangilinan J."/>
            <person name="Papanicolaou A."/>
            <person name="Barry K."/>
            <person name="LaButti K."/>
            <person name="Viragh M."/>
            <person name="Koriabine M."/>
            <person name="Yan M."/>
            <person name="Riley R."/>
            <person name="Champramary S."/>
            <person name="Plett K.L."/>
            <person name="Tsai I.J."/>
            <person name="Slot J."/>
            <person name="Sipos G."/>
            <person name="Plett J."/>
            <person name="Nagy L.G."/>
            <person name="Grigoriev I.V."/>
        </authorList>
    </citation>
    <scope>NUCLEOTIDE SEQUENCE</scope>
    <source>
        <strain evidence="3">CCBAS 213</strain>
    </source>
</reference>
<keyword evidence="4" id="KW-1185">Reference proteome</keyword>
<organism evidence="3 4">
    <name type="scientific">Armillaria tabescens</name>
    <name type="common">Ringless honey mushroom</name>
    <name type="synonym">Agaricus tabescens</name>
    <dbReference type="NCBI Taxonomy" id="1929756"/>
    <lineage>
        <taxon>Eukaryota</taxon>
        <taxon>Fungi</taxon>
        <taxon>Dikarya</taxon>
        <taxon>Basidiomycota</taxon>
        <taxon>Agaricomycotina</taxon>
        <taxon>Agaricomycetes</taxon>
        <taxon>Agaricomycetidae</taxon>
        <taxon>Agaricales</taxon>
        <taxon>Marasmiineae</taxon>
        <taxon>Physalacriaceae</taxon>
        <taxon>Desarmillaria</taxon>
    </lineage>
</organism>
<evidence type="ECO:0000256" key="1">
    <source>
        <dbReference type="SAM" id="MobiDB-lite"/>
    </source>
</evidence>
<dbReference type="AlphaFoldDB" id="A0AA39NC36"/>
<evidence type="ECO:0000313" key="4">
    <source>
        <dbReference type="Proteomes" id="UP001175211"/>
    </source>
</evidence>
<keyword evidence="2" id="KW-0812">Transmembrane</keyword>
<sequence length="227" mass="26190">MPSSPTENASYPLKLDPGVPRRQKSARSCCKWTAVILGLLIVLLVCVTIHKFGTAFVDKARHPHRALYRNGSLEEQAVVRPLIDDNQQFDIAVSVWLRASKEEEEEWRRRLSSTIEDEEYLDNITFRFPLDMGNKVKEIVYQVLLYTPLYSDIAFRRVSFKDKNVLADVKFQIPTSRFLDKNLTTSDFRGTFVLIPSSKSLLKHVTNFSSWMPDAVYDNLPPVRPWP</sequence>
<protein>
    <submittedName>
        <fullName evidence="3">Uncharacterized protein</fullName>
    </submittedName>
</protein>
<keyword evidence="2" id="KW-0472">Membrane</keyword>
<evidence type="ECO:0000256" key="2">
    <source>
        <dbReference type="SAM" id="Phobius"/>
    </source>
</evidence>
<gene>
    <name evidence="3" type="ORF">EV420DRAFT_1264920</name>
</gene>
<accession>A0AA39NC36</accession>
<keyword evidence="2" id="KW-1133">Transmembrane helix</keyword>
<dbReference type="EMBL" id="JAUEPS010000008">
    <property type="protein sequence ID" value="KAK0462887.1"/>
    <property type="molecule type" value="Genomic_DNA"/>
</dbReference>
<evidence type="ECO:0000313" key="3">
    <source>
        <dbReference type="EMBL" id="KAK0462887.1"/>
    </source>
</evidence>